<feature type="domain" description="2Fe-2S ferredoxin-type" evidence="1">
    <location>
        <begin position="2"/>
        <end position="76"/>
    </location>
</feature>
<dbReference type="PANTHER" id="PTHR42895">
    <property type="entry name" value="IRON-SULFUR CLUSTER-BINDING PROTEIN-RELATED"/>
    <property type="match status" value="1"/>
</dbReference>
<dbReference type="PANTHER" id="PTHR42895:SF2">
    <property type="entry name" value="IRON-SULFUR CLUSTER PROTEIN"/>
    <property type="match status" value="1"/>
</dbReference>
<dbReference type="Gene3D" id="3.10.20.30">
    <property type="match status" value="1"/>
</dbReference>
<reference evidence="2 3" key="1">
    <citation type="submission" date="2018-05" db="EMBL/GenBank/DDBJ databases">
        <title>Marinilabilia rubrum sp. nov., isolated from saltern sediment.</title>
        <authorList>
            <person name="Zhang R."/>
        </authorList>
    </citation>
    <scope>NUCLEOTIDE SEQUENCE [LARGE SCALE GENOMIC DNA]</scope>
    <source>
        <strain evidence="2 3">WTE16</strain>
    </source>
</reference>
<accession>A0A2U2BC01</accession>
<dbReference type="Proteomes" id="UP000244956">
    <property type="component" value="Unassembled WGS sequence"/>
</dbReference>
<keyword evidence="3" id="KW-1185">Reference proteome</keyword>
<dbReference type="InterPro" id="IPR001041">
    <property type="entry name" value="2Fe-2S_ferredoxin-type"/>
</dbReference>
<dbReference type="InterPro" id="IPR036010">
    <property type="entry name" value="2Fe-2S_ferredoxin-like_sf"/>
</dbReference>
<dbReference type="CDD" id="cd00207">
    <property type="entry name" value="fer2"/>
    <property type="match status" value="1"/>
</dbReference>
<dbReference type="InterPro" id="IPR012675">
    <property type="entry name" value="Beta-grasp_dom_sf"/>
</dbReference>
<name>A0A2U2BC01_9BACT</name>
<dbReference type="SUPFAM" id="SSF53067">
    <property type="entry name" value="Actin-like ATPase domain"/>
    <property type="match status" value="1"/>
</dbReference>
<dbReference type="GO" id="GO:0051536">
    <property type="term" value="F:iron-sulfur cluster binding"/>
    <property type="evidence" value="ECO:0007669"/>
    <property type="project" value="InterPro"/>
</dbReference>
<dbReference type="RefSeq" id="WP_109262976.1">
    <property type="nucleotide sequence ID" value="NZ_QEWP01000002.1"/>
</dbReference>
<dbReference type="EMBL" id="QEWP01000002">
    <property type="protein sequence ID" value="PWE00604.1"/>
    <property type="molecule type" value="Genomic_DNA"/>
</dbReference>
<dbReference type="SUPFAM" id="SSF54292">
    <property type="entry name" value="2Fe-2S ferredoxin-like"/>
    <property type="match status" value="1"/>
</dbReference>
<comment type="caution">
    <text evidence="2">The sequence shown here is derived from an EMBL/GenBank/DDBJ whole genome shotgun (WGS) entry which is preliminary data.</text>
</comment>
<dbReference type="OrthoDB" id="9810588at2"/>
<dbReference type="InterPro" id="IPR042259">
    <property type="entry name" value="Raco-like_middle_sf"/>
</dbReference>
<dbReference type="Pfam" id="PF17651">
    <property type="entry name" value="Raco_middle"/>
    <property type="match status" value="1"/>
</dbReference>
<dbReference type="Gene3D" id="3.30.420.480">
    <property type="entry name" value="Domain of unknown function (DUF4445)"/>
    <property type="match status" value="1"/>
</dbReference>
<dbReference type="InterPro" id="IPR027980">
    <property type="entry name" value="RACo_C"/>
</dbReference>
<evidence type="ECO:0000313" key="2">
    <source>
        <dbReference type="EMBL" id="PWE00604.1"/>
    </source>
</evidence>
<dbReference type="InterPro" id="IPR043129">
    <property type="entry name" value="ATPase_NBD"/>
</dbReference>
<dbReference type="AlphaFoldDB" id="A0A2U2BC01"/>
<evidence type="ECO:0000313" key="3">
    <source>
        <dbReference type="Proteomes" id="UP000244956"/>
    </source>
</evidence>
<dbReference type="PROSITE" id="PS51085">
    <property type="entry name" value="2FE2S_FER_2"/>
    <property type="match status" value="1"/>
</dbReference>
<dbReference type="InterPro" id="IPR041414">
    <property type="entry name" value="Raco-like_middle"/>
</dbReference>
<evidence type="ECO:0000259" key="1">
    <source>
        <dbReference type="PROSITE" id="PS51085"/>
    </source>
</evidence>
<sequence>MAILRLHDNGQIKESYFKEGLSLLKILHDQNVTISAPCGGNGSCGKCKVKLRNIGLVSSCTYYPNSNIEVVLPNQRESQILTHQYLHSLHLKPEQNLLTKVTDMSIGLGIDIGTTSVVFYWVNLITGELIKSIGVSNPQTKYGADVISRIYYCNNEENISTLQKAILNAINQQIDKFVTQENRSINDIVKVSISANTTMLHLLTGVNPSSIALVPFKAVFTDEKQLTVDELDIKANANAPICLLPSLSAYIGADIIAGLASLNPPEAIKKYLFIDIGTNGEMAIVTNNKIFCCAAAAGPAFEGANIHCGMGAFDGAIAVFNDDGYKTISDDKPIGICGSGLLDAVAYMLKKGIIGADGELNENFMVATKQASGNNEEVVITPQDVREVQLAKSAIFTGIKILMQEAGLDCHDLDAVYLAGGFGNYMNPKSAVTIGLLPEEIENKIITVGNTSGTGAMLHVLSDQFMTHAKTIIHKAELVELANHPEFEMEFAMNTYF</sequence>
<dbReference type="Pfam" id="PF14574">
    <property type="entry name" value="RACo_C_ter"/>
    <property type="match status" value="1"/>
</dbReference>
<dbReference type="Pfam" id="PF00111">
    <property type="entry name" value="Fer2"/>
    <property type="match status" value="1"/>
</dbReference>
<proteinExistence type="predicted"/>
<dbReference type="InterPro" id="IPR052911">
    <property type="entry name" value="Corrinoid_activation_enz"/>
</dbReference>
<protein>
    <submittedName>
        <fullName evidence="2">Ferredoxin</fullName>
    </submittedName>
</protein>
<organism evidence="2 3">
    <name type="scientific">Marinilabilia rubra</name>
    <dbReference type="NCBI Taxonomy" id="2162893"/>
    <lineage>
        <taxon>Bacteria</taxon>
        <taxon>Pseudomonadati</taxon>
        <taxon>Bacteroidota</taxon>
        <taxon>Bacteroidia</taxon>
        <taxon>Marinilabiliales</taxon>
        <taxon>Marinilabiliaceae</taxon>
        <taxon>Marinilabilia</taxon>
    </lineage>
</organism>
<gene>
    <name evidence="2" type="ORF">DDZ16_03115</name>
</gene>